<dbReference type="PANTHER" id="PTHR43610">
    <property type="entry name" value="BLL6696 PROTEIN"/>
    <property type="match status" value="1"/>
</dbReference>
<dbReference type="RefSeq" id="WP_116760174.1">
    <property type="nucleotide sequence ID" value="NZ_QCZH01000001.1"/>
</dbReference>
<name>A0A2U1K3B9_9FLAO</name>
<sequence length="174" mass="20095">MPDSKFNLQPKILENAQVIMTPLKESDFEMLYEVASDPEIWEQHPAKNRYQKEVFQLFFDGAVESKSAFLVYDSATEKLIGSTRYYDFDSENSKIAIGFTFLAKKYWGGNHNKAMKQLLIDYAFQHVDTIAFHIGDTNIRSQKAVSKIGATKIGIVDFNNTPHFEYHILKKDWV</sequence>
<dbReference type="PROSITE" id="PS51186">
    <property type="entry name" value="GNAT"/>
    <property type="match status" value="1"/>
</dbReference>
<keyword evidence="3" id="KW-1185">Reference proteome</keyword>
<feature type="domain" description="N-acetyltransferase" evidence="1">
    <location>
        <begin position="18"/>
        <end position="174"/>
    </location>
</feature>
<keyword evidence="2" id="KW-0808">Transferase</keyword>
<dbReference type="Gene3D" id="3.40.630.30">
    <property type="match status" value="1"/>
</dbReference>
<accession>A0A2U1K3B9</accession>
<dbReference type="GO" id="GO:0016747">
    <property type="term" value="F:acyltransferase activity, transferring groups other than amino-acyl groups"/>
    <property type="evidence" value="ECO:0007669"/>
    <property type="project" value="InterPro"/>
</dbReference>
<reference evidence="2 3" key="1">
    <citation type="submission" date="2018-04" db="EMBL/GenBank/DDBJ databases">
        <title>Flavobacterium sp. nov., isolated from glacier ice.</title>
        <authorList>
            <person name="Liu Q."/>
            <person name="Xin Y.-H."/>
        </authorList>
    </citation>
    <scope>NUCLEOTIDE SEQUENCE [LARGE SCALE GENOMIC DNA]</scope>
    <source>
        <strain evidence="2 3">LB2P30</strain>
    </source>
</reference>
<dbReference type="InterPro" id="IPR016181">
    <property type="entry name" value="Acyl_CoA_acyltransferase"/>
</dbReference>
<proteinExistence type="predicted"/>
<evidence type="ECO:0000313" key="2">
    <source>
        <dbReference type="EMBL" id="PWA11674.1"/>
    </source>
</evidence>
<dbReference type="AlphaFoldDB" id="A0A2U1K3B9"/>
<dbReference type="Pfam" id="PF13302">
    <property type="entry name" value="Acetyltransf_3"/>
    <property type="match status" value="1"/>
</dbReference>
<dbReference type="OrthoDB" id="9795199at2"/>
<gene>
    <name evidence="2" type="ORF">DB891_02390</name>
</gene>
<evidence type="ECO:0000259" key="1">
    <source>
        <dbReference type="PROSITE" id="PS51186"/>
    </source>
</evidence>
<dbReference type="Proteomes" id="UP000245618">
    <property type="component" value="Unassembled WGS sequence"/>
</dbReference>
<dbReference type="EMBL" id="QCZH01000001">
    <property type="protein sequence ID" value="PWA11674.1"/>
    <property type="molecule type" value="Genomic_DNA"/>
</dbReference>
<dbReference type="SUPFAM" id="SSF55729">
    <property type="entry name" value="Acyl-CoA N-acyltransferases (Nat)"/>
    <property type="match status" value="1"/>
</dbReference>
<organism evidence="2 3">
    <name type="scientific">Flavobacterium laiguense</name>
    <dbReference type="NCBI Taxonomy" id="2169409"/>
    <lineage>
        <taxon>Bacteria</taxon>
        <taxon>Pseudomonadati</taxon>
        <taxon>Bacteroidota</taxon>
        <taxon>Flavobacteriia</taxon>
        <taxon>Flavobacteriales</taxon>
        <taxon>Flavobacteriaceae</taxon>
        <taxon>Flavobacterium</taxon>
    </lineage>
</organism>
<protein>
    <submittedName>
        <fullName evidence="2">N-acetyltransferase</fullName>
    </submittedName>
</protein>
<comment type="caution">
    <text evidence="2">The sequence shown here is derived from an EMBL/GenBank/DDBJ whole genome shotgun (WGS) entry which is preliminary data.</text>
</comment>
<dbReference type="InterPro" id="IPR000182">
    <property type="entry name" value="GNAT_dom"/>
</dbReference>
<dbReference type="PANTHER" id="PTHR43610:SF1">
    <property type="entry name" value="N-ACETYLTRANSFERASE DOMAIN-CONTAINING PROTEIN"/>
    <property type="match status" value="1"/>
</dbReference>
<evidence type="ECO:0000313" key="3">
    <source>
        <dbReference type="Proteomes" id="UP000245618"/>
    </source>
</evidence>